<evidence type="ECO:0000256" key="1">
    <source>
        <dbReference type="SAM" id="MobiDB-lite"/>
    </source>
</evidence>
<organism evidence="3 4">
    <name type="scientific">Candidatus Blautia gallistercoris</name>
    <dbReference type="NCBI Taxonomy" id="2838490"/>
    <lineage>
        <taxon>Bacteria</taxon>
        <taxon>Bacillati</taxon>
        <taxon>Bacillota</taxon>
        <taxon>Clostridia</taxon>
        <taxon>Lachnospirales</taxon>
        <taxon>Lachnospiraceae</taxon>
        <taxon>Blautia</taxon>
    </lineage>
</organism>
<feature type="compositionally biased region" description="Acidic residues" evidence="1">
    <location>
        <begin position="146"/>
        <end position="157"/>
    </location>
</feature>
<evidence type="ECO:0000256" key="2">
    <source>
        <dbReference type="SAM" id="SignalP"/>
    </source>
</evidence>
<dbReference type="EMBL" id="DXEX01000189">
    <property type="protein sequence ID" value="HIX59807.1"/>
    <property type="molecule type" value="Genomic_DNA"/>
</dbReference>
<feature type="signal peptide" evidence="2">
    <location>
        <begin position="1"/>
        <end position="20"/>
    </location>
</feature>
<reference evidence="3" key="1">
    <citation type="journal article" date="2021" name="PeerJ">
        <title>Extensive microbial diversity within the chicken gut microbiome revealed by metagenomics and culture.</title>
        <authorList>
            <person name="Gilroy R."/>
            <person name="Ravi A."/>
            <person name="Getino M."/>
            <person name="Pursley I."/>
            <person name="Horton D.L."/>
            <person name="Alikhan N.F."/>
            <person name="Baker D."/>
            <person name="Gharbi K."/>
            <person name="Hall N."/>
            <person name="Watson M."/>
            <person name="Adriaenssens E.M."/>
            <person name="Foster-Nyarko E."/>
            <person name="Jarju S."/>
            <person name="Secka A."/>
            <person name="Antonio M."/>
            <person name="Oren A."/>
            <person name="Chaudhuri R.R."/>
            <person name="La Ragione R."/>
            <person name="Hildebrand F."/>
            <person name="Pallen M.J."/>
        </authorList>
    </citation>
    <scope>NUCLEOTIDE SEQUENCE</scope>
    <source>
        <strain evidence="3">ChiSjej1B19-8411</strain>
    </source>
</reference>
<dbReference type="SUPFAM" id="SSF53850">
    <property type="entry name" value="Periplasmic binding protein-like II"/>
    <property type="match status" value="1"/>
</dbReference>
<evidence type="ECO:0000313" key="3">
    <source>
        <dbReference type="EMBL" id="HIX59807.1"/>
    </source>
</evidence>
<keyword evidence="2" id="KW-0732">Signal</keyword>
<evidence type="ECO:0000313" key="4">
    <source>
        <dbReference type="Proteomes" id="UP000886817"/>
    </source>
</evidence>
<proteinExistence type="predicted"/>
<feature type="chain" id="PRO_5039512784" description="Bacterial extracellular solute-binding protein" evidence="2">
    <location>
        <begin position="21"/>
        <end position="764"/>
    </location>
</feature>
<protein>
    <recommendedName>
        <fullName evidence="5">Bacterial extracellular solute-binding protein</fullName>
    </recommendedName>
</protein>
<dbReference type="AlphaFoldDB" id="A0A9D1WKI1"/>
<dbReference type="PROSITE" id="PS51257">
    <property type="entry name" value="PROKAR_LIPOPROTEIN"/>
    <property type="match status" value="1"/>
</dbReference>
<feature type="region of interest" description="Disordered" evidence="1">
    <location>
        <begin position="139"/>
        <end position="162"/>
    </location>
</feature>
<name>A0A9D1WKI1_9FIRM</name>
<gene>
    <name evidence="3" type="ORF">IAA45_08850</name>
</gene>
<dbReference type="SUPFAM" id="SSF69304">
    <property type="entry name" value="Tricorn protease N-terminal domain"/>
    <property type="match status" value="1"/>
</dbReference>
<dbReference type="Proteomes" id="UP000886817">
    <property type="component" value="Unassembled WGS sequence"/>
</dbReference>
<sequence>MMRKWIAVVLITAMAAGLCACGQGQEEEQEQQAMGRFMEEELELPDGIDRVLGMEQLDNGELLLLGESTETGERCLERSADGGDTWEQETLPKEIGPETLNYIMEADISGTGEILVNTYDENMSSVLYYADSAGKVQEIRPGLSDDGQENAGEESGEQSENTAAMATEGIQYARLGENGHIYVQDYQGNVMELDPQTGAVLQTLVGNGGSYFFEIQAGILLTLEQDGLHKYETETGQPVEVDEVLNNSLGKQAAEDYINGGLNQTVAVGTGDEEGSSIYLTVQGLYSYQSGGSTVEQLINGELNSLSAPHLSYQGVWQRDGQYLALVLDESNVKNVLYRYTYSADVPTVPDKELKIFTLEDSGELRQAVSQYRKQNPNVYVNLEVALSGEDGVTAEDAIRSQNTSQLAGTGADILILDGFPVESYMEKGMLMDISDIADEIHEIDGIFENIRAAYETDGALYALPAWFFLPVVLGEQEGVEAAAGLESLGNYAETAEQTQDGQKLFPEMSAENILEELYHGVSGDWLENGQLSEEQVKIYLQAAKQIYDADQETAGSDENSANFYSNASAQSAITGTISQYCISCYSGSARMSFGLMGSVMDYMTMQAVCRGTGMQWSSFGDGDSFVPYLLAGISSKTQMEQEAKDFLKILWGSEIGASMASGIPINRSLLETMEENVQNGELTGGVSIFNADGSMSVLELEPPTEEELQQFRQAAEKAGQAELDSRVIKELVMEQGNNYVTGSAALEEAVSAILQKANLYFSE</sequence>
<accession>A0A9D1WKI1</accession>
<reference evidence="3" key="2">
    <citation type="submission" date="2021-04" db="EMBL/GenBank/DDBJ databases">
        <authorList>
            <person name="Gilroy R."/>
        </authorList>
    </citation>
    <scope>NUCLEOTIDE SEQUENCE</scope>
    <source>
        <strain evidence="3">ChiSjej1B19-8411</strain>
    </source>
</reference>
<comment type="caution">
    <text evidence="3">The sequence shown here is derived from an EMBL/GenBank/DDBJ whole genome shotgun (WGS) entry which is preliminary data.</text>
</comment>
<dbReference type="Gene3D" id="3.40.190.10">
    <property type="entry name" value="Periplasmic binding protein-like II"/>
    <property type="match status" value="1"/>
</dbReference>
<evidence type="ECO:0008006" key="5">
    <source>
        <dbReference type="Google" id="ProtNLM"/>
    </source>
</evidence>